<comment type="caution">
    <text evidence="5">The sequence shown here is derived from an EMBL/GenBank/DDBJ whole genome shotgun (WGS) entry which is preliminary data.</text>
</comment>
<dbReference type="GO" id="GO:0005829">
    <property type="term" value="C:cytosol"/>
    <property type="evidence" value="ECO:0007669"/>
    <property type="project" value="TreeGrafter"/>
</dbReference>
<dbReference type="PANTHER" id="PTHR43434:SF1">
    <property type="entry name" value="PHOSPHOGLYCOLATE PHOSPHATASE"/>
    <property type="match status" value="1"/>
</dbReference>
<evidence type="ECO:0000256" key="1">
    <source>
        <dbReference type="ARBA" id="ARBA00000830"/>
    </source>
</evidence>
<comment type="similarity">
    <text evidence="3">Belongs to the HAD-like hydrolase superfamily. CbbY/CbbZ/Gph/YieH family.</text>
</comment>
<dbReference type="InterPro" id="IPR050155">
    <property type="entry name" value="HAD-like_hydrolase_sf"/>
</dbReference>
<dbReference type="Pfam" id="PF00702">
    <property type="entry name" value="Hydrolase"/>
    <property type="match status" value="1"/>
</dbReference>
<dbReference type="Gene3D" id="3.40.50.1000">
    <property type="entry name" value="HAD superfamily/HAD-like"/>
    <property type="match status" value="1"/>
</dbReference>
<dbReference type="Proteomes" id="UP000305887">
    <property type="component" value="Unassembled WGS sequence"/>
</dbReference>
<evidence type="ECO:0000256" key="2">
    <source>
        <dbReference type="ARBA" id="ARBA00004818"/>
    </source>
</evidence>
<dbReference type="PANTHER" id="PTHR43434">
    <property type="entry name" value="PHOSPHOGLYCOLATE PHOSPHATASE"/>
    <property type="match status" value="1"/>
</dbReference>
<dbReference type="GO" id="GO:0008967">
    <property type="term" value="F:phosphoglycolate phosphatase activity"/>
    <property type="evidence" value="ECO:0007669"/>
    <property type="project" value="UniProtKB-EC"/>
</dbReference>
<evidence type="ECO:0000256" key="3">
    <source>
        <dbReference type="ARBA" id="ARBA00006171"/>
    </source>
</evidence>
<keyword evidence="6" id="KW-1185">Reference proteome</keyword>
<comment type="pathway">
    <text evidence="2">Organic acid metabolism; glycolate biosynthesis; glycolate from 2-phosphoglycolate: step 1/1.</text>
</comment>
<accession>A0A5C4MSW5</accession>
<dbReference type="RefSeq" id="WP_139078062.1">
    <property type="nucleotide sequence ID" value="NZ_VDFU01000023.1"/>
</dbReference>
<dbReference type="OrthoDB" id="9807630at2"/>
<dbReference type="InterPro" id="IPR036412">
    <property type="entry name" value="HAD-like_sf"/>
</dbReference>
<dbReference type="InterPro" id="IPR023198">
    <property type="entry name" value="PGP-like_dom2"/>
</dbReference>
<gene>
    <name evidence="5" type="ORF">FHG66_15980</name>
</gene>
<protein>
    <recommendedName>
        <fullName evidence="4">phosphoglycolate phosphatase</fullName>
        <ecNumber evidence="4">3.1.3.18</ecNumber>
    </recommendedName>
</protein>
<proteinExistence type="inferred from homology"/>
<name>A0A5C4MSW5_9RHOB</name>
<dbReference type="InterPro" id="IPR023214">
    <property type="entry name" value="HAD_sf"/>
</dbReference>
<comment type="catalytic activity">
    <reaction evidence="1">
        <text>2-phosphoglycolate + H2O = glycolate + phosphate</text>
        <dbReference type="Rhea" id="RHEA:14369"/>
        <dbReference type="ChEBI" id="CHEBI:15377"/>
        <dbReference type="ChEBI" id="CHEBI:29805"/>
        <dbReference type="ChEBI" id="CHEBI:43474"/>
        <dbReference type="ChEBI" id="CHEBI:58033"/>
        <dbReference type="EC" id="3.1.3.18"/>
    </reaction>
</comment>
<evidence type="ECO:0000313" key="6">
    <source>
        <dbReference type="Proteomes" id="UP000305887"/>
    </source>
</evidence>
<evidence type="ECO:0000256" key="4">
    <source>
        <dbReference type="ARBA" id="ARBA00013078"/>
    </source>
</evidence>
<dbReference type="CDD" id="cd01427">
    <property type="entry name" value="HAD_like"/>
    <property type="match status" value="1"/>
</dbReference>
<evidence type="ECO:0000313" key="5">
    <source>
        <dbReference type="EMBL" id="TNC47717.1"/>
    </source>
</evidence>
<dbReference type="EMBL" id="VDFU01000023">
    <property type="protein sequence ID" value="TNC47717.1"/>
    <property type="molecule type" value="Genomic_DNA"/>
</dbReference>
<dbReference type="SUPFAM" id="SSF56784">
    <property type="entry name" value="HAD-like"/>
    <property type="match status" value="1"/>
</dbReference>
<dbReference type="EC" id="3.1.3.18" evidence="4"/>
<dbReference type="GO" id="GO:0006281">
    <property type="term" value="P:DNA repair"/>
    <property type="evidence" value="ECO:0007669"/>
    <property type="project" value="TreeGrafter"/>
</dbReference>
<dbReference type="AlphaFoldDB" id="A0A5C4MSW5"/>
<dbReference type="Gene3D" id="1.10.150.240">
    <property type="entry name" value="Putative phosphatase, domain 2"/>
    <property type="match status" value="1"/>
</dbReference>
<reference evidence="5 6" key="1">
    <citation type="submission" date="2019-06" db="EMBL/GenBank/DDBJ databases">
        <title>YIM 131921 draft genome.</title>
        <authorList>
            <person name="Jiang L."/>
        </authorList>
    </citation>
    <scope>NUCLEOTIDE SEQUENCE [LARGE SCALE GENOMIC DNA]</scope>
    <source>
        <strain evidence="5 6">YIM 131921</strain>
    </source>
</reference>
<organism evidence="5 6">
    <name type="scientific">Rubellimicrobium rubrum</name>
    <dbReference type="NCBI Taxonomy" id="2585369"/>
    <lineage>
        <taxon>Bacteria</taxon>
        <taxon>Pseudomonadati</taxon>
        <taxon>Pseudomonadota</taxon>
        <taxon>Alphaproteobacteria</taxon>
        <taxon>Rhodobacterales</taxon>
        <taxon>Roseobacteraceae</taxon>
        <taxon>Rubellimicrobium</taxon>
    </lineage>
</organism>
<keyword evidence="5" id="KW-0378">Hydrolase</keyword>
<sequence length="242" mass="26646">MTLRSSSGGRRPAPDLRRYGLVVFDLDGTLYRQSPVRLGMMGELLATPPSNDGIGRLARLRILRRFRQLREEFALTLPTGFERPLIERLSAETGIGEVALRTLVDDWMERRPLGRLRAARVAGAAELFAALRARGQQIAVWSDYAVRDKLAVLDLAADHVLSARDPELATLKPDPAGLLMLLRRTGFPADATLMIGDRDSHDGAAARAAGVAFLLRARRGPPGLPRVRDFRDLAKQLVEPSP</sequence>